<evidence type="ECO:0000256" key="1">
    <source>
        <dbReference type="SAM" id="MobiDB-lite"/>
    </source>
</evidence>
<dbReference type="SMART" id="SM00453">
    <property type="entry name" value="WSN"/>
    <property type="match status" value="1"/>
</dbReference>
<dbReference type="PANTHER" id="PTHR31227:SF1">
    <property type="entry name" value="DOMAIN OF UNKNOWN FUNCTION WSN DOMAIN-CONTAINING PROTEIN"/>
    <property type="match status" value="1"/>
</dbReference>
<feature type="signal peptide" evidence="3">
    <location>
        <begin position="1"/>
        <end position="17"/>
    </location>
</feature>
<sequence length="783" mass="87668">MILALILITVFSSFGDSTFVIDKLSSTARVITAISMLNGLSDGSIETDNVISELLNLGSTDLKSLEDFDKTKVDEFVDKLASFPDNLNDIARTIVDGFRLCQKVREVWREVGDYSKLPDDATYKKLDNIKSLDLKNLKSLAVDESVDLLEKFSTLHDGEVLALKNSLVDMIAKLKETKQLIDFKGTLDTLSKLKPFEPISQSFTLLKQLWDIVFDVTQLKKEIDQIEINFKDLKQLTPPNSIPSFNLMDTLLTSRIFYLPTTRPNTAGFIDGFADLSKVSTDLKNDWLLKNIHPTSKINGIGKLVQLEAPIKTVDDQWRSVASEDVYKSVRKVASAHDRLFALHSEETRTDIEAAMTSIEKCKISTPSQLVINKIVKVAKSSSALNRRIAALNYIHLQIENNQLETKINSLSSKTSFENIQKIREFLRTLNYQLKIVDPETPLNTDGLEITDTSRISDFATDASTNILIEIIKCLETDLKYDFKKVVDVSHASMVIHDLKKNQKIQNNVKNATLKLSDTAASLKSIRSVVNKLKNDKSEEMRTLTKLRILEIYSKPFGEAVNAITLAKRVSEKSNDFLLFLEQSASLEKESAILVNGEDAMKYWGDVGQTKGNVLTMLTKVNDWLNKMKVTIDAKLVDFSSLFAGLSKIEDFNLKTADRLFALQLLSEHAVASEHIDLIDNSKKTLLDLSKLDTTFSRFESSVQSMKKALSDVSELLAKNHNQLKPDEKIPETRKGATPKEEVSAPTESLSGTMILLIILGVFFVFCCLPALILNGLMEFGIV</sequence>
<evidence type="ECO:0000259" key="4">
    <source>
        <dbReference type="SMART" id="SM00453"/>
    </source>
</evidence>
<dbReference type="InterPro" id="IPR003125">
    <property type="entry name" value="WSN"/>
</dbReference>
<evidence type="ECO:0000256" key="3">
    <source>
        <dbReference type="SAM" id="SignalP"/>
    </source>
</evidence>
<keyword evidence="2" id="KW-0812">Transmembrane</keyword>
<dbReference type="eggNOG" id="ENOG502QSI5">
    <property type="taxonomic scope" value="Eukaryota"/>
</dbReference>
<name>G0MQD6_CAEBE</name>
<feature type="domain" description="Domain of unknown function WSN" evidence="4">
    <location>
        <begin position="15"/>
        <end position="83"/>
    </location>
</feature>
<keyword evidence="2" id="KW-0472">Membrane</keyword>
<evidence type="ECO:0000256" key="2">
    <source>
        <dbReference type="SAM" id="Phobius"/>
    </source>
</evidence>
<dbReference type="PANTHER" id="PTHR31227">
    <property type="entry name" value="PROTEIN CBG15697"/>
    <property type="match status" value="1"/>
</dbReference>
<accession>G0MQD6</accession>
<dbReference type="Pfam" id="PF02206">
    <property type="entry name" value="WSN"/>
    <property type="match status" value="1"/>
</dbReference>
<proteinExistence type="predicted"/>
<dbReference type="InParanoid" id="G0MQD6"/>
<feature type="chain" id="PRO_5003403395" description="Domain of unknown function WSN domain-containing protein" evidence="3">
    <location>
        <begin position="18"/>
        <end position="783"/>
    </location>
</feature>
<dbReference type="HOGENOM" id="CLU_010019_0_0_1"/>
<feature type="transmembrane region" description="Helical" evidence="2">
    <location>
        <begin position="754"/>
        <end position="777"/>
    </location>
</feature>
<dbReference type="STRING" id="135651.G0MQD6"/>
<dbReference type="OMA" id="NEWIREV"/>
<gene>
    <name evidence="5" type="ORF">CAEBREN_10027</name>
</gene>
<feature type="compositionally biased region" description="Basic and acidic residues" evidence="1">
    <location>
        <begin position="724"/>
        <end position="743"/>
    </location>
</feature>
<dbReference type="Proteomes" id="UP000008068">
    <property type="component" value="Unassembled WGS sequence"/>
</dbReference>
<protein>
    <recommendedName>
        <fullName evidence="4">Domain of unknown function WSN domain-containing protein</fullName>
    </recommendedName>
</protein>
<evidence type="ECO:0000313" key="6">
    <source>
        <dbReference type="Proteomes" id="UP000008068"/>
    </source>
</evidence>
<dbReference type="AlphaFoldDB" id="G0MQD6"/>
<keyword evidence="6" id="KW-1185">Reference proteome</keyword>
<reference evidence="6" key="1">
    <citation type="submission" date="2011-07" db="EMBL/GenBank/DDBJ databases">
        <authorList>
            <consortium name="Caenorhabditis brenneri Sequencing and Analysis Consortium"/>
            <person name="Wilson R.K."/>
        </authorList>
    </citation>
    <scope>NUCLEOTIDE SEQUENCE [LARGE SCALE GENOMIC DNA]</scope>
    <source>
        <strain evidence="6">PB2801</strain>
    </source>
</reference>
<dbReference type="OrthoDB" id="5876120at2759"/>
<dbReference type="FunCoup" id="G0MQD6">
    <property type="interactions" value="4"/>
</dbReference>
<feature type="region of interest" description="Disordered" evidence="1">
    <location>
        <begin position="724"/>
        <end position="745"/>
    </location>
</feature>
<dbReference type="EMBL" id="GL379806">
    <property type="protein sequence ID" value="EGT40966.1"/>
    <property type="molecule type" value="Genomic_DNA"/>
</dbReference>
<evidence type="ECO:0000313" key="5">
    <source>
        <dbReference type="EMBL" id="EGT40966.1"/>
    </source>
</evidence>
<keyword evidence="2" id="KW-1133">Transmembrane helix</keyword>
<keyword evidence="3" id="KW-0732">Signal</keyword>
<organism evidence="6">
    <name type="scientific">Caenorhabditis brenneri</name>
    <name type="common">Nematode worm</name>
    <dbReference type="NCBI Taxonomy" id="135651"/>
    <lineage>
        <taxon>Eukaryota</taxon>
        <taxon>Metazoa</taxon>
        <taxon>Ecdysozoa</taxon>
        <taxon>Nematoda</taxon>
        <taxon>Chromadorea</taxon>
        <taxon>Rhabditida</taxon>
        <taxon>Rhabditina</taxon>
        <taxon>Rhabditomorpha</taxon>
        <taxon>Rhabditoidea</taxon>
        <taxon>Rhabditidae</taxon>
        <taxon>Peloderinae</taxon>
        <taxon>Caenorhabditis</taxon>
    </lineage>
</organism>